<dbReference type="Gene3D" id="3.40.50.1980">
    <property type="entry name" value="Nitrogenase molybdenum iron protein domain"/>
    <property type="match status" value="2"/>
</dbReference>
<dbReference type="PANTHER" id="PTHR21256:SF2">
    <property type="entry name" value="HISTIDINE BIOSYNTHESIS TRIFUNCTIONAL PROTEIN"/>
    <property type="match status" value="1"/>
</dbReference>
<dbReference type="InterPro" id="IPR016161">
    <property type="entry name" value="Ald_DH/histidinol_DH"/>
</dbReference>
<dbReference type="PROSITE" id="PS00611">
    <property type="entry name" value="HISOL_DEHYDROGENASE"/>
    <property type="match status" value="1"/>
</dbReference>
<feature type="binding site" evidence="5">
    <location>
        <position position="192"/>
    </location>
    <ligand>
        <name>NAD(+)</name>
        <dbReference type="ChEBI" id="CHEBI:57540"/>
    </ligand>
</feature>
<dbReference type="EC" id="1.1.1.23" evidence="5"/>
<keyword evidence="5" id="KW-0520">NAD</keyword>
<dbReference type="Pfam" id="PF00815">
    <property type="entry name" value="Histidinol_dh"/>
    <property type="match status" value="1"/>
</dbReference>
<name>A0ABT9GUB6_9GAMM</name>
<evidence type="ECO:0000313" key="9">
    <source>
        <dbReference type="Proteomes" id="UP001231616"/>
    </source>
</evidence>
<dbReference type="InterPro" id="IPR022695">
    <property type="entry name" value="Histidinol_DH_monofunct"/>
</dbReference>
<proteinExistence type="inferred from homology"/>
<dbReference type="Gene3D" id="1.20.5.1300">
    <property type="match status" value="1"/>
</dbReference>
<feature type="active site" description="Proton acceptor" evidence="5">
    <location>
        <position position="331"/>
    </location>
</feature>
<reference evidence="8 9" key="1">
    <citation type="submission" date="2023-08" db="EMBL/GenBank/DDBJ databases">
        <authorList>
            <person name="Joshi A."/>
            <person name="Thite S."/>
        </authorList>
    </citation>
    <scope>NUCLEOTIDE SEQUENCE [LARGE SCALE GENOMIC DNA]</scope>
    <source>
        <strain evidence="8 9">AC40</strain>
    </source>
</reference>
<feature type="binding site" evidence="5">
    <location>
        <position position="423"/>
    </location>
    <ligand>
        <name>substrate</name>
    </ligand>
</feature>
<feature type="binding site" evidence="5">
    <location>
        <position position="331"/>
    </location>
    <ligand>
        <name>substrate</name>
    </ligand>
</feature>
<comment type="catalytic activity">
    <reaction evidence="5">
        <text>L-histidinol + 2 NAD(+) + H2O = L-histidine + 2 NADH + 3 H(+)</text>
        <dbReference type="Rhea" id="RHEA:20641"/>
        <dbReference type="ChEBI" id="CHEBI:15377"/>
        <dbReference type="ChEBI" id="CHEBI:15378"/>
        <dbReference type="ChEBI" id="CHEBI:57540"/>
        <dbReference type="ChEBI" id="CHEBI:57595"/>
        <dbReference type="ChEBI" id="CHEBI:57699"/>
        <dbReference type="ChEBI" id="CHEBI:57945"/>
        <dbReference type="EC" id="1.1.1.23"/>
    </reaction>
</comment>
<organism evidence="8 9">
    <name type="scientific">Alkalimonas collagenimarina</name>
    <dbReference type="NCBI Taxonomy" id="400390"/>
    <lineage>
        <taxon>Bacteria</taxon>
        <taxon>Pseudomonadati</taxon>
        <taxon>Pseudomonadota</taxon>
        <taxon>Gammaproteobacteria</taxon>
        <taxon>Alkalimonas</taxon>
    </lineage>
</organism>
<dbReference type="Proteomes" id="UP001231616">
    <property type="component" value="Unassembled WGS sequence"/>
</dbReference>
<comment type="similarity">
    <text evidence="1 5 6 7">Belongs to the histidinol dehydrogenase family.</text>
</comment>
<dbReference type="PANTHER" id="PTHR21256">
    <property type="entry name" value="HISTIDINOL DEHYDROGENASE HDH"/>
    <property type="match status" value="1"/>
</dbReference>
<feature type="binding site" evidence="5">
    <location>
        <position position="266"/>
    </location>
    <ligand>
        <name>substrate</name>
    </ligand>
</feature>
<dbReference type="EMBL" id="JAUZVZ010000001">
    <property type="protein sequence ID" value="MDP4534637.1"/>
    <property type="molecule type" value="Genomic_DNA"/>
</dbReference>
<dbReference type="InterPro" id="IPR001692">
    <property type="entry name" value="Histidinol_DH_CS"/>
</dbReference>
<feature type="binding site" evidence="5">
    <location>
        <position position="215"/>
    </location>
    <ligand>
        <name>NAD(+)</name>
        <dbReference type="ChEBI" id="CHEBI:57540"/>
    </ligand>
</feature>
<dbReference type="SUPFAM" id="SSF53720">
    <property type="entry name" value="ALDH-like"/>
    <property type="match status" value="1"/>
</dbReference>
<sequence length="450" mass="48243">MSRILDWQQLSGEGQQAALARPELADSASLSAQVADIIAQVRRDGDAALVRLSQQFDGLETNPLLLDSQQRQQLIAQLDPKRKAAIELAYDNIRKFHAAQTPKDIEIETSIGVFCQLRNRAIASVGLYVPGGSAPLPSTVLMLGVPAQLAGCNRTVLVTPPGKPAAGDIAPEIIYAAELCDIDEIYTIGGAQAIAALAYGTASIAKVDKIFGPGNRYVTEAKQQVSQDAKGAIIDMPAGPSEVLVMADDNANPAFVAADLLSQAEHGPDSQVLLVSPSMQLIEQTMIQVEKQLATLPRADIARQALSHSRAIFTADLATAVAVTNRYAPEHLIVQTCCDDELVDQFDSAGSIFVGPWTPESAGDYVSGTNHVLPTYGYSRSVSSLSLIDFYRRYTVQRLTEQGMRTIGPAIVTLAEAEQLDAHALAVSLRLQELDKQDLSVQRVESGNDN</sequence>
<comment type="cofactor">
    <cofactor evidence="5">
        <name>Zn(2+)</name>
        <dbReference type="ChEBI" id="CHEBI:29105"/>
    </cofactor>
    <text evidence="5">Binds 1 zinc ion per subunit.</text>
</comment>
<comment type="pathway">
    <text evidence="5">Amino-acid biosynthesis; L-histidine biosynthesis; L-histidine from 5-phospho-alpha-D-ribose 1-diphosphate: step 9/9.</text>
</comment>
<evidence type="ECO:0000256" key="3">
    <source>
        <dbReference type="ARBA" id="ARBA00022833"/>
    </source>
</evidence>
<feature type="binding site" evidence="5">
    <location>
        <position position="364"/>
    </location>
    <ligand>
        <name>substrate</name>
    </ligand>
</feature>
<protein>
    <recommendedName>
        <fullName evidence="5">Histidinol dehydrogenase</fullName>
        <shortName evidence="5">HDH</shortName>
        <ecNumber evidence="5">1.1.1.23</ecNumber>
    </recommendedName>
</protein>
<keyword evidence="2 5" id="KW-0479">Metal-binding</keyword>
<feature type="binding site" evidence="5">
    <location>
        <position position="423"/>
    </location>
    <ligand>
        <name>Zn(2+)</name>
        <dbReference type="ChEBI" id="CHEBI:29105"/>
    </ligand>
</feature>
<dbReference type="PRINTS" id="PR00083">
    <property type="entry name" value="HOLDHDRGNASE"/>
</dbReference>
<feature type="binding site" evidence="5">
    <location>
        <position position="266"/>
    </location>
    <ligand>
        <name>Zn(2+)</name>
        <dbReference type="ChEBI" id="CHEBI:29105"/>
    </ligand>
</feature>
<keyword evidence="5" id="KW-0028">Amino-acid biosynthesis</keyword>
<feature type="active site" description="Proton acceptor" evidence="5">
    <location>
        <position position="330"/>
    </location>
</feature>
<feature type="binding site" evidence="5">
    <location>
        <position position="263"/>
    </location>
    <ligand>
        <name>Zn(2+)</name>
        <dbReference type="ChEBI" id="CHEBI:29105"/>
    </ligand>
</feature>
<accession>A0ABT9GUB6</accession>
<evidence type="ECO:0000256" key="6">
    <source>
        <dbReference type="PIRNR" id="PIRNR000099"/>
    </source>
</evidence>
<dbReference type="InterPro" id="IPR012131">
    <property type="entry name" value="Hstdl_DH"/>
</dbReference>
<evidence type="ECO:0000256" key="1">
    <source>
        <dbReference type="ARBA" id="ARBA00010178"/>
    </source>
</evidence>
<feature type="binding site" evidence="5">
    <location>
        <position position="364"/>
    </location>
    <ligand>
        <name>Zn(2+)</name>
        <dbReference type="ChEBI" id="CHEBI:29105"/>
    </ligand>
</feature>
<keyword evidence="5" id="KW-0368">Histidine biosynthesis</keyword>
<dbReference type="GO" id="GO:0004399">
    <property type="term" value="F:histidinol dehydrogenase activity"/>
    <property type="evidence" value="ECO:0007669"/>
    <property type="project" value="UniProtKB-EC"/>
</dbReference>
<dbReference type="NCBIfam" id="TIGR00069">
    <property type="entry name" value="hisD"/>
    <property type="match status" value="1"/>
</dbReference>
<dbReference type="RefSeq" id="WP_305891909.1">
    <property type="nucleotide sequence ID" value="NZ_JAUZVZ010000001.1"/>
</dbReference>
<dbReference type="PIRSF" id="PIRSF000099">
    <property type="entry name" value="Histidinol_dh"/>
    <property type="match status" value="1"/>
</dbReference>
<keyword evidence="9" id="KW-1185">Reference proteome</keyword>
<keyword evidence="3 5" id="KW-0862">Zinc</keyword>
<feature type="binding site" evidence="5">
    <location>
        <position position="128"/>
    </location>
    <ligand>
        <name>NAD(+)</name>
        <dbReference type="ChEBI" id="CHEBI:57540"/>
    </ligand>
</feature>
<keyword evidence="4 5" id="KW-0560">Oxidoreductase</keyword>
<dbReference type="HAMAP" id="MF_01024">
    <property type="entry name" value="HisD"/>
    <property type="match status" value="1"/>
</dbReference>
<feature type="binding site" evidence="5">
    <location>
        <position position="241"/>
    </location>
    <ligand>
        <name>substrate</name>
    </ligand>
</feature>
<comment type="function">
    <text evidence="5">Catalyzes the sequential NAD-dependent oxidations of L-histidinol to L-histidinaldehyde and then to L-histidine.</text>
</comment>
<dbReference type="CDD" id="cd06572">
    <property type="entry name" value="Histidinol_dh"/>
    <property type="match status" value="1"/>
</dbReference>
<feature type="binding site" evidence="5">
    <location>
        <position position="263"/>
    </location>
    <ligand>
        <name>substrate</name>
    </ligand>
</feature>
<feature type="binding site" evidence="5">
    <location>
        <position position="418"/>
    </location>
    <ligand>
        <name>substrate</name>
    </ligand>
</feature>
<gene>
    <name evidence="5 8" type="primary">hisD</name>
    <name evidence="8" type="ORF">Q3O60_00305</name>
</gene>
<evidence type="ECO:0000256" key="7">
    <source>
        <dbReference type="RuleBase" id="RU004175"/>
    </source>
</evidence>
<comment type="caution">
    <text evidence="8">The sequence shown here is derived from an EMBL/GenBank/DDBJ whole genome shotgun (WGS) entry which is preliminary data.</text>
</comment>
<evidence type="ECO:0000313" key="8">
    <source>
        <dbReference type="EMBL" id="MDP4534637.1"/>
    </source>
</evidence>
<evidence type="ECO:0000256" key="5">
    <source>
        <dbReference type="HAMAP-Rule" id="MF_01024"/>
    </source>
</evidence>
<evidence type="ECO:0000256" key="4">
    <source>
        <dbReference type="ARBA" id="ARBA00023002"/>
    </source>
</evidence>
<evidence type="ECO:0000256" key="2">
    <source>
        <dbReference type="ARBA" id="ARBA00022723"/>
    </source>
</evidence>